<comment type="subcellular location">
    <subcellularLocation>
        <location evidence="1">Cell outer membrane</location>
        <topology evidence="1">Multi-pass membrane protein</topology>
    </subcellularLocation>
</comment>
<dbReference type="InterPro" id="IPR003715">
    <property type="entry name" value="Poly_export_N"/>
</dbReference>
<keyword evidence="6" id="KW-0812">Transmembrane</keyword>
<evidence type="ECO:0000259" key="15">
    <source>
        <dbReference type="Pfam" id="PF02563"/>
    </source>
</evidence>
<evidence type="ECO:0000256" key="9">
    <source>
        <dbReference type="ARBA" id="ARBA00023065"/>
    </source>
</evidence>
<dbReference type="PANTHER" id="PTHR33619:SF3">
    <property type="entry name" value="POLYSACCHARIDE EXPORT PROTEIN GFCE-RELATED"/>
    <property type="match status" value="1"/>
</dbReference>
<dbReference type="GO" id="GO:0009279">
    <property type="term" value="C:cell outer membrane"/>
    <property type="evidence" value="ECO:0007669"/>
    <property type="project" value="UniProtKB-SubCell"/>
</dbReference>
<dbReference type="AlphaFoldDB" id="A0A318DYZ9"/>
<comment type="similarity">
    <text evidence="2">Belongs to the BexD/CtrA/VexA family.</text>
</comment>
<keyword evidence="8" id="KW-0625">Polysaccharide transport</keyword>
<evidence type="ECO:0000256" key="4">
    <source>
        <dbReference type="ARBA" id="ARBA00022452"/>
    </source>
</evidence>
<gene>
    <name evidence="17" type="ORF">C8C78_12917</name>
</gene>
<name>A0A318DYZ9_9FIRM</name>
<evidence type="ECO:0000313" key="18">
    <source>
        <dbReference type="Proteomes" id="UP000247389"/>
    </source>
</evidence>
<evidence type="ECO:0000256" key="14">
    <source>
        <dbReference type="ARBA" id="ARBA00023288"/>
    </source>
</evidence>
<evidence type="ECO:0000256" key="8">
    <source>
        <dbReference type="ARBA" id="ARBA00023047"/>
    </source>
</evidence>
<keyword evidence="11" id="KW-0472">Membrane</keyword>
<dbReference type="Gene3D" id="3.10.560.10">
    <property type="entry name" value="Outer membrane lipoprotein wza domain like"/>
    <property type="match status" value="3"/>
</dbReference>
<evidence type="ECO:0000256" key="3">
    <source>
        <dbReference type="ARBA" id="ARBA00022448"/>
    </source>
</evidence>
<dbReference type="InterPro" id="IPR054765">
    <property type="entry name" value="SLBB_dom"/>
</dbReference>
<evidence type="ECO:0000256" key="7">
    <source>
        <dbReference type="ARBA" id="ARBA00022729"/>
    </source>
</evidence>
<keyword evidence="14" id="KW-0449">Lipoprotein</keyword>
<keyword evidence="10" id="KW-0626">Porin</keyword>
<dbReference type="GO" id="GO:0015159">
    <property type="term" value="F:polysaccharide transmembrane transporter activity"/>
    <property type="evidence" value="ECO:0007669"/>
    <property type="project" value="InterPro"/>
</dbReference>
<protein>
    <submittedName>
        <fullName evidence="17">Polysaccharide export outer membrane protein</fullName>
    </submittedName>
</protein>
<evidence type="ECO:0000313" key="17">
    <source>
        <dbReference type="EMBL" id="PXV62768.1"/>
    </source>
</evidence>
<evidence type="ECO:0000256" key="12">
    <source>
        <dbReference type="ARBA" id="ARBA00023139"/>
    </source>
</evidence>
<feature type="domain" description="Polysaccharide export protein N-terminal" evidence="15">
    <location>
        <begin position="22"/>
        <end position="94"/>
    </location>
</feature>
<dbReference type="Pfam" id="PF22461">
    <property type="entry name" value="SLBB_2"/>
    <property type="match status" value="2"/>
</dbReference>
<dbReference type="GO" id="GO:0006811">
    <property type="term" value="P:monoatomic ion transport"/>
    <property type="evidence" value="ECO:0007669"/>
    <property type="project" value="UniProtKB-KW"/>
</dbReference>
<evidence type="ECO:0000256" key="10">
    <source>
        <dbReference type="ARBA" id="ARBA00023114"/>
    </source>
</evidence>
<keyword evidence="4" id="KW-1134">Transmembrane beta strand</keyword>
<keyword evidence="5" id="KW-0762">Sugar transport</keyword>
<evidence type="ECO:0000256" key="6">
    <source>
        <dbReference type="ARBA" id="ARBA00022692"/>
    </source>
</evidence>
<keyword evidence="12" id="KW-0564">Palmitate</keyword>
<evidence type="ECO:0000256" key="11">
    <source>
        <dbReference type="ARBA" id="ARBA00023136"/>
    </source>
</evidence>
<evidence type="ECO:0000256" key="2">
    <source>
        <dbReference type="ARBA" id="ARBA00009450"/>
    </source>
</evidence>
<keyword evidence="13" id="KW-0998">Cell outer membrane</keyword>
<keyword evidence="7" id="KW-0732">Signal</keyword>
<dbReference type="EMBL" id="QICM01000029">
    <property type="protein sequence ID" value="PXV62768.1"/>
    <property type="molecule type" value="Genomic_DNA"/>
</dbReference>
<dbReference type="GO" id="GO:0046930">
    <property type="term" value="C:pore complex"/>
    <property type="evidence" value="ECO:0007669"/>
    <property type="project" value="UniProtKB-KW"/>
</dbReference>
<accession>A0A318DYZ9</accession>
<organism evidence="17 18">
    <name type="scientific">Halanaerobium congolense</name>
    <dbReference type="NCBI Taxonomy" id="54121"/>
    <lineage>
        <taxon>Bacteria</taxon>
        <taxon>Bacillati</taxon>
        <taxon>Bacillota</taxon>
        <taxon>Clostridia</taxon>
        <taxon>Halanaerobiales</taxon>
        <taxon>Halanaerobiaceae</taxon>
        <taxon>Halanaerobium</taxon>
    </lineage>
</organism>
<dbReference type="RefSeq" id="WP_110301155.1">
    <property type="nucleotide sequence ID" value="NZ_QICM01000029.1"/>
</dbReference>
<keyword evidence="3" id="KW-0813">Transport</keyword>
<dbReference type="GO" id="GO:0015288">
    <property type="term" value="F:porin activity"/>
    <property type="evidence" value="ECO:0007669"/>
    <property type="project" value="UniProtKB-KW"/>
</dbReference>
<feature type="domain" description="SLBB" evidence="16">
    <location>
        <begin position="266"/>
        <end position="342"/>
    </location>
</feature>
<keyword evidence="9" id="KW-0406">Ion transport</keyword>
<dbReference type="InterPro" id="IPR049712">
    <property type="entry name" value="Poly_export"/>
</dbReference>
<proteinExistence type="inferred from homology"/>
<dbReference type="PANTHER" id="PTHR33619">
    <property type="entry name" value="POLYSACCHARIDE EXPORT PROTEIN GFCE-RELATED"/>
    <property type="match status" value="1"/>
</dbReference>
<comment type="caution">
    <text evidence="17">The sequence shown here is derived from an EMBL/GenBank/DDBJ whole genome shotgun (WGS) entry which is preliminary data.</text>
</comment>
<reference evidence="17 18" key="1">
    <citation type="submission" date="2018-04" db="EMBL/GenBank/DDBJ databases">
        <title>Subsurface microbial communities from deep shales in Ohio and West Virginia, USA.</title>
        <authorList>
            <person name="Wrighton K."/>
        </authorList>
    </citation>
    <scope>NUCLEOTIDE SEQUENCE [LARGE SCALE GENOMIC DNA]</scope>
    <source>
        <strain evidence="17 18">MSL28</strain>
    </source>
</reference>
<evidence type="ECO:0000256" key="13">
    <source>
        <dbReference type="ARBA" id="ARBA00023237"/>
    </source>
</evidence>
<feature type="domain" description="SLBB" evidence="16">
    <location>
        <begin position="101"/>
        <end position="177"/>
    </location>
</feature>
<sequence length="370" mass="41764">MKRRIILITAILLFFITAPIIAQQYKLNVGDRINISVWGHQDLSKETIIDPDGRISYPLVGSIKAEGKTTAEIRTELQEALSEYIINPEVSVNLISYRKLRVTVMGEVRQEGSYEIRADNQVLDVISLAGGITENAEAEAAVLQRQGKKLNVNLKELLRGNNLEDNYQLQNGDQIFVPEQERLTASIQGEVKAPGQYELSYDKEIRLNDFLAQAGSLTENAGEKIRLISNDKPIEFDVEDTLAAKKKANPIVQDGDSIYIPSALEEVTILGEIARPGSYEWNENMRLANLIARAGNTKDRANLEKIRLVRNNNEIQEINMQKFFEEDELTANPKLQPGDLVMLGEDDSVDWTRVFFMFGGFNKIKDFFGW</sequence>
<evidence type="ECO:0000256" key="1">
    <source>
        <dbReference type="ARBA" id="ARBA00004571"/>
    </source>
</evidence>
<evidence type="ECO:0000256" key="5">
    <source>
        <dbReference type="ARBA" id="ARBA00022597"/>
    </source>
</evidence>
<dbReference type="Pfam" id="PF02563">
    <property type="entry name" value="Poly_export"/>
    <property type="match status" value="1"/>
</dbReference>
<dbReference type="Proteomes" id="UP000247389">
    <property type="component" value="Unassembled WGS sequence"/>
</dbReference>
<evidence type="ECO:0000259" key="16">
    <source>
        <dbReference type="Pfam" id="PF22461"/>
    </source>
</evidence>